<accession>A0A4Y7QMP5</accession>
<dbReference type="GO" id="GO:0051072">
    <property type="term" value="P:4,6-pyruvylated galactose residue biosynthetic process"/>
    <property type="evidence" value="ECO:0007669"/>
    <property type="project" value="TreeGrafter"/>
</dbReference>
<protein>
    <recommendedName>
        <fullName evidence="14">Glycosyltransferase family 31 protein</fullName>
    </recommendedName>
</protein>
<feature type="transmembrane region" description="Helical" evidence="11">
    <location>
        <begin position="152"/>
        <end position="175"/>
    </location>
</feature>
<feature type="compositionally biased region" description="Polar residues" evidence="10">
    <location>
        <begin position="8"/>
        <end position="19"/>
    </location>
</feature>
<keyword evidence="4" id="KW-0808">Transferase</keyword>
<gene>
    <name evidence="12" type="ORF">BD410DRAFT_781162</name>
</gene>
<dbReference type="InterPro" id="IPR002659">
    <property type="entry name" value="Glyco_trans_31"/>
</dbReference>
<feature type="region of interest" description="Disordered" evidence="10">
    <location>
        <begin position="1"/>
        <end position="43"/>
    </location>
</feature>
<dbReference type="GO" id="GO:0000139">
    <property type="term" value="C:Golgi membrane"/>
    <property type="evidence" value="ECO:0007669"/>
    <property type="project" value="UniProtKB-SubCell"/>
</dbReference>
<evidence type="ECO:0000256" key="8">
    <source>
        <dbReference type="ARBA" id="ARBA00023034"/>
    </source>
</evidence>
<dbReference type="PANTHER" id="PTHR11214:SF333">
    <property type="entry name" value="GLYCOSYLTRANSFERASE FAMILY 31 PROTEIN"/>
    <property type="match status" value="1"/>
</dbReference>
<name>A0A4Y7QMP5_9AGAM</name>
<reference evidence="12 13" key="1">
    <citation type="submission" date="2018-06" db="EMBL/GenBank/DDBJ databases">
        <title>A transcriptomic atlas of mushroom development highlights an independent origin of complex multicellularity.</title>
        <authorList>
            <consortium name="DOE Joint Genome Institute"/>
            <person name="Krizsan K."/>
            <person name="Almasi E."/>
            <person name="Merenyi Z."/>
            <person name="Sahu N."/>
            <person name="Viragh M."/>
            <person name="Koszo T."/>
            <person name="Mondo S."/>
            <person name="Kiss B."/>
            <person name="Balint B."/>
            <person name="Kues U."/>
            <person name="Barry K."/>
            <person name="Hegedus J.C."/>
            <person name="Henrissat B."/>
            <person name="Johnson J."/>
            <person name="Lipzen A."/>
            <person name="Ohm R."/>
            <person name="Nagy I."/>
            <person name="Pangilinan J."/>
            <person name="Yan J."/>
            <person name="Xiong Y."/>
            <person name="Grigoriev I.V."/>
            <person name="Hibbett D.S."/>
            <person name="Nagy L.G."/>
        </authorList>
    </citation>
    <scope>NUCLEOTIDE SEQUENCE [LARGE SCALE GENOMIC DNA]</scope>
    <source>
        <strain evidence="12 13">SZMC22713</strain>
    </source>
</reference>
<evidence type="ECO:0000256" key="1">
    <source>
        <dbReference type="ARBA" id="ARBA00004323"/>
    </source>
</evidence>
<organism evidence="12 13">
    <name type="scientific">Rickenella mellea</name>
    <dbReference type="NCBI Taxonomy" id="50990"/>
    <lineage>
        <taxon>Eukaryota</taxon>
        <taxon>Fungi</taxon>
        <taxon>Dikarya</taxon>
        <taxon>Basidiomycota</taxon>
        <taxon>Agaricomycotina</taxon>
        <taxon>Agaricomycetes</taxon>
        <taxon>Hymenochaetales</taxon>
        <taxon>Rickenellaceae</taxon>
        <taxon>Rickenella</taxon>
    </lineage>
</organism>
<keyword evidence="3" id="KW-0328">Glycosyltransferase</keyword>
<evidence type="ECO:0000313" key="13">
    <source>
        <dbReference type="Proteomes" id="UP000294933"/>
    </source>
</evidence>
<dbReference type="AlphaFoldDB" id="A0A4Y7QMP5"/>
<keyword evidence="13" id="KW-1185">Reference proteome</keyword>
<keyword evidence="7 11" id="KW-1133">Transmembrane helix</keyword>
<feature type="compositionally biased region" description="Basic and acidic residues" evidence="10">
    <location>
        <begin position="33"/>
        <end position="43"/>
    </location>
</feature>
<dbReference type="OrthoDB" id="2139606at2759"/>
<feature type="compositionally biased region" description="Low complexity" evidence="10">
    <location>
        <begin position="603"/>
        <end position="615"/>
    </location>
</feature>
<dbReference type="PANTHER" id="PTHR11214">
    <property type="entry name" value="BETA-1,3-N-ACETYLGLUCOSAMINYLTRANSFERASE"/>
    <property type="match status" value="1"/>
</dbReference>
<dbReference type="GO" id="GO:0016758">
    <property type="term" value="F:hexosyltransferase activity"/>
    <property type="evidence" value="ECO:0007669"/>
    <property type="project" value="InterPro"/>
</dbReference>
<dbReference type="Proteomes" id="UP000294933">
    <property type="component" value="Unassembled WGS sequence"/>
</dbReference>
<evidence type="ECO:0000256" key="4">
    <source>
        <dbReference type="ARBA" id="ARBA00022679"/>
    </source>
</evidence>
<evidence type="ECO:0008006" key="14">
    <source>
        <dbReference type="Google" id="ProtNLM"/>
    </source>
</evidence>
<dbReference type="EMBL" id="ML170157">
    <property type="protein sequence ID" value="TDL28646.1"/>
    <property type="molecule type" value="Genomic_DNA"/>
</dbReference>
<sequence>MPFRLLSLQKSSPSHNQRSYDGYDSVDSTDPIDVAHYKNTHPDELNVLGSSEHSLALSTPSSSRLNSLHPQFISSTSSSPYQSDPDSEPSSPLLADTSETRWWNEEQRSWWLVGRDGRRRRRRRDSCMSIQSIRRIARRIIRHPLFPRQPTSIIFAILLFTIFAVLLTLFLMYALNPDKEPLPWRAYCTIPSASTSPPSYGLSPGYPYDTLTPYEVSYRTRVIPPPFPPPNLDKLPPAGVFVGVFSMDSAIERRMLIRSTYASHVRSRNGAGGLGDRGFGTSRTIVRFILGRPRPDWERRIQLEAETYNDMVILPIAENMNYGKTHAFFAWASTEAWVPPIPPDPSMASSVPIFSYSNITSPLPIPVAPHDPREVRRESLRWTHLRSNETERQRPWVRPDFVTKVDDDAFVMLAELEARLRVELYTPNGQHLDGSTSIMPSGRDSEHETATEPDVRSAADLTDDISSSMSPNESTRSPAGTPSSLPNDSLGGKPNDDPLVYWGYLVKNQFMAGELYALSWSIVRWVATDPGVRGMTHGKEDKQVAKWMRAHPRARDVRWKSERCWIYDHPRAGTVYSHGFLFPSEVTRVKKNILSFMNSAPPSSTRESTRSTISEDMASPNLTSPMQPAGFPATPAAWAHSSVSTFGVRYSAPVADLSTQQSIEALVEGSDMSTLREESGGASNAVEAWTHREGRVTRYEGGRVGGTVVVHFIKKNPWFLETALALLEGEEFTELEAQVQHTQDTSMAYLELMDFPDLKRSIGVP</sequence>
<feature type="compositionally biased region" description="Basic and acidic residues" evidence="10">
    <location>
        <begin position="443"/>
        <end position="457"/>
    </location>
</feature>
<feature type="compositionally biased region" description="Polar residues" evidence="10">
    <location>
        <begin position="429"/>
        <end position="439"/>
    </location>
</feature>
<comment type="similarity">
    <text evidence="2">Belongs to the glycosyltransferase 31 family.</text>
</comment>
<feature type="compositionally biased region" description="Low complexity" evidence="10">
    <location>
        <begin position="74"/>
        <end position="92"/>
    </location>
</feature>
<keyword evidence="5 11" id="KW-0812">Transmembrane</keyword>
<evidence type="ECO:0000256" key="9">
    <source>
        <dbReference type="ARBA" id="ARBA00023136"/>
    </source>
</evidence>
<evidence type="ECO:0000256" key="10">
    <source>
        <dbReference type="SAM" id="MobiDB-lite"/>
    </source>
</evidence>
<keyword evidence="9 11" id="KW-0472">Membrane</keyword>
<dbReference type="STRING" id="50990.A0A4Y7QMP5"/>
<keyword evidence="8" id="KW-0333">Golgi apparatus</keyword>
<evidence type="ECO:0000256" key="5">
    <source>
        <dbReference type="ARBA" id="ARBA00022692"/>
    </source>
</evidence>
<feature type="region of interest" description="Disordered" evidence="10">
    <location>
        <begin position="429"/>
        <end position="492"/>
    </location>
</feature>
<feature type="region of interest" description="Disordered" evidence="10">
    <location>
        <begin position="599"/>
        <end position="629"/>
    </location>
</feature>
<evidence type="ECO:0000256" key="11">
    <source>
        <dbReference type="SAM" id="Phobius"/>
    </source>
</evidence>
<dbReference type="VEuPathDB" id="FungiDB:BD410DRAFT_781162"/>
<evidence type="ECO:0000256" key="3">
    <source>
        <dbReference type="ARBA" id="ARBA00022676"/>
    </source>
</evidence>
<evidence type="ECO:0000313" key="12">
    <source>
        <dbReference type="EMBL" id="TDL28646.1"/>
    </source>
</evidence>
<evidence type="ECO:0000256" key="2">
    <source>
        <dbReference type="ARBA" id="ARBA00008661"/>
    </source>
</evidence>
<proteinExistence type="inferred from homology"/>
<comment type="subcellular location">
    <subcellularLocation>
        <location evidence="1">Golgi apparatus membrane</location>
        <topology evidence="1">Single-pass type II membrane protein</topology>
    </subcellularLocation>
</comment>
<evidence type="ECO:0000256" key="7">
    <source>
        <dbReference type="ARBA" id="ARBA00022989"/>
    </source>
</evidence>
<evidence type="ECO:0000256" key="6">
    <source>
        <dbReference type="ARBA" id="ARBA00022968"/>
    </source>
</evidence>
<feature type="region of interest" description="Disordered" evidence="10">
    <location>
        <begin position="73"/>
        <end position="95"/>
    </location>
</feature>
<keyword evidence="6" id="KW-0735">Signal-anchor</keyword>
<feature type="compositionally biased region" description="Polar residues" evidence="10">
    <location>
        <begin position="464"/>
        <end position="487"/>
    </location>
</feature>